<proteinExistence type="predicted"/>
<dbReference type="AlphaFoldDB" id="D5T4L2"/>
<reference evidence="1 2" key="1">
    <citation type="journal article" date="2010" name="J. Bacteriol.">
        <title>Complete genome sequence analysis of Leuconostoc kimchii IMSNU 11154.</title>
        <authorList>
            <person name="Oh H.M."/>
            <person name="Cho Y.J."/>
            <person name="Kim B.K."/>
            <person name="Roe J.H."/>
            <person name="Kang S.O."/>
            <person name="Nahm B.H."/>
            <person name="Jeong G."/>
            <person name="Han H.U."/>
            <person name="Chun J."/>
        </authorList>
    </citation>
    <scope>NUCLEOTIDE SEQUENCE [LARGE SCALE GENOMIC DNA]</scope>
    <source>
        <strain evidence="2">IMSNU 11154 / KCTC 2386 / IH25</strain>
    </source>
</reference>
<dbReference type="InterPro" id="IPR009660">
    <property type="entry name" value="Phage_A500_Gp15"/>
</dbReference>
<protein>
    <submittedName>
        <fullName evidence="1">Protein gp15</fullName>
    </submittedName>
</protein>
<dbReference type="Pfam" id="PF06854">
    <property type="entry name" value="Phage_Gp15"/>
    <property type="match status" value="1"/>
</dbReference>
<dbReference type="OrthoDB" id="1758052at2"/>
<dbReference type="KEGG" id="lki:LKI_09720"/>
<dbReference type="RefSeq" id="WP_013104069.1">
    <property type="nucleotide sequence ID" value="NC_014136.1"/>
</dbReference>
<evidence type="ECO:0000313" key="2">
    <source>
        <dbReference type="Proteomes" id="UP000002362"/>
    </source>
</evidence>
<sequence length="208" mass="23865">MFSFTKRPETTIKLLDGKYRLNLAFNVVIEAFGVLDTDLSDAEKVERCFNLLVIDKLPTNDLAVKGDIVAGVFQYINERPYGNEEDDGSQATDEQSSAANHADFDYEQDAGAIYASFLMYYHIDLNQMIDRMHWDQFKALFDNLGADTPIQKIRQYRSDDLSQYADDPKQAQFVSQMQFYYHLDKEVESDGFSSNASSIFDMMMNDSK</sequence>
<dbReference type="PATRIC" id="fig|762051.18.peg.1954"/>
<organism evidence="1 2">
    <name type="scientific">Leuconostoc kimchii (strain IMSNU 11154 / KCTC 2386 / IH25)</name>
    <dbReference type="NCBI Taxonomy" id="762051"/>
    <lineage>
        <taxon>Bacteria</taxon>
        <taxon>Bacillati</taxon>
        <taxon>Bacillota</taxon>
        <taxon>Bacilli</taxon>
        <taxon>Lactobacillales</taxon>
        <taxon>Lactobacillaceae</taxon>
        <taxon>Leuconostoc</taxon>
    </lineage>
</organism>
<accession>D5T4L2</accession>
<dbReference type="HOGENOM" id="CLU_108800_0_0_9"/>
<evidence type="ECO:0000313" key="1">
    <source>
        <dbReference type="EMBL" id="ADG41483.1"/>
    </source>
</evidence>
<dbReference type="eggNOG" id="ENOG5032W81">
    <property type="taxonomic scope" value="Bacteria"/>
</dbReference>
<dbReference type="Proteomes" id="UP000002362">
    <property type="component" value="Chromosome"/>
</dbReference>
<dbReference type="EMBL" id="CP001758">
    <property type="protein sequence ID" value="ADG41483.1"/>
    <property type="molecule type" value="Genomic_DNA"/>
</dbReference>
<name>D5T4L2_LEUKI</name>
<dbReference type="STRING" id="762051.LKI_09720"/>
<gene>
    <name evidence="1" type="ordered locus">LKI_09720</name>
</gene>